<feature type="non-terminal residue" evidence="3">
    <location>
        <position position="1"/>
    </location>
</feature>
<reference evidence="3" key="1">
    <citation type="submission" date="2021-02" db="EMBL/GenBank/DDBJ databases">
        <authorList>
            <person name="Nowell W R."/>
        </authorList>
    </citation>
    <scope>NUCLEOTIDE SEQUENCE</scope>
</reference>
<feature type="compositionally biased region" description="Basic residues" evidence="1">
    <location>
        <begin position="505"/>
        <end position="515"/>
    </location>
</feature>
<comment type="caution">
    <text evidence="3">The sequence shown here is derived from an EMBL/GenBank/DDBJ whole genome shotgun (WGS) entry which is preliminary data.</text>
</comment>
<sequence>MPRTYKRKTEPKYTKEDLQKSLCQIRDKNLSVADAAIHFNIPARTIYKKLSANQTSDRPGGKTILTKAEEELIVHTIILFQQWQCPVTPSTVIFLAKSYMIELDKAISPNSSLRDWFSGFMKRWSNELKLKKTEKLEKVRSKACRKEVVEALWNVDEAGFTDDPGRRSVVIKRTTKHATSSQSSTGKSHTTLLICTSASGEKLPPYVIYQGLRLWTTSIPTNGFPGSRYNCTSSGWIEEPVFYDWLINQFIPNISELWKKHVLKGHCSSGFAKAGIYPFDPRAISKEKLLVPPTSTTMVSPATIAQQTSSDDSIINYSPRQRVNRSASCDHFSNTALNLTTTTLRNEPNNSLSNSTSTPLSVITTTTSCTLTDTSNISQQVATSSTYITSTNTNVTKIIDSSPTSYHQTNSSSSYAPVFTDLTNRIPLKPTTTQFISHATSTSIIPTMFVSSTPVDALTNVIGQYMTSTVSQTSNTRKRRMIERENGESLTTMDVLVRLQQKEKAKQRKTTKPVKKMLSASNGAKKRCRKAPNPQQLLDDID</sequence>
<evidence type="ECO:0000313" key="3">
    <source>
        <dbReference type="EMBL" id="CAF4111822.1"/>
    </source>
</evidence>
<dbReference type="Proteomes" id="UP000663823">
    <property type="component" value="Unassembled WGS sequence"/>
</dbReference>
<dbReference type="InterPro" id="IPR004875">
    <property type="entry name" value="DDE_SF_endonuclease_dom"/>
</dbReference>
<dbReference type="Pfam" id="PF03184">
    <property type="entry name" value="DDE_1"/>
    <property type="match status" value="1"/>
</dbReference>
<organism evidence="3 4">
    <name type="scientific">Rotaria sordida</name>
    <dbReference type="NCBI Taxonomy" id="392033"/>
    <lineage>
        <taxon>Eukaryota</taxon>
        <taxon>Metazoa</taxon>
        <taxon>Spiralia</taxon>
        <taxon>Gnathifera</taxon>
        <taxon>Rotifera</taxon>
        <taxon>Eurotatoria</taxon>
        <taxon>Bdelloidea</taxon>
        <taxon>Philodinida</taxon>
        <taxon>Philodinidae</taxon>
        <taxon>Rotaria</taxon>
    </lineage>
</organism>
<dbReference type="Gene3D" id="1.10.10.60">
    <property type="entry name" value="Homeodomain-like"/>
    <property type="match status" value="1"/>
</dbReference>
<accession>A0A819VPT3</accession>
<dbReference type="GO" id="GO:0003676">
    <property type="term" value="F:nucleic acid binding"/>
    <property type="evidence" value="ECO:0007669"/>
    <property type="project" value="InterPro"/>
</dbReference>
<gene>
    <name evidence="3" type="ORF">OTI717_LOCUS34541</name>
</gene>
<evidence type="ECO:0000259" key="2">
    <source>
        <dbReference type="Pfam" id="PF03184"/>
    </source>
</evidence>
<dbReference type="EMBL" id="CAJOAX010012415">
    <property type="protein sequence ID" value="CAF4111822.1"/>
    <property type="molecule type" value="Genomic_DNA"/>
</dbReference>
<feature type="domain" description="DDE-1" evidence="2">
    <location>
        <begin position="190"/>
        <end position="260"/>
    </location>
</feature>
<dbReference type="InterPro" id="IPR009057">
    <property type="entry name" value="Homeodomain-like_sf"/>
</dbReference>
<evidence type="ECO:0000313" key="4">
    <source>
        <dbReference type="Proteomes" id="UP000663823"/>
    </source>
</evidence>
<dbReference type="SUPFAM" id="SSF46689">
    <property type="entry name" value="Homeodomain-like"/>
    <property type="match status" value="1"/>
</dbReference>
<evidence type="ECO:0000256" key="1">
    <source>
        <dbReference type="SAM" id="MobiDB-lite"/>
    </source>
</evidence>
<name>A0A819VPT3_9BILA</name>
<proteinExistence type="predicted"/>
<dbReference type="AlphaFoldDB" id="A0A819VPT3"/>
<protein>
    <recommendedName>
        <fullName evidence="2">DDE-1 domain-containing protein</fullName>
    </recommendedName>
</protein>
<feature type="region of interest" description="Disordered" evidence="1">
    <location>
        <begin position="502"/>
        <end position="542"/>
    </location>
</feature>